<comment type="subcellular location">
    <subcellularLocation>
        <location evidence="2">Membrane</location>
        <topology evidence="2">Single-pass membrane protein</topology>
    </subcellularLocation>
</comment>
<evidence type="ECO:0000256" key="6">
    <source>
        <dbReference type="ARBA" id="ARBA00022692"/>
    </source>
</evidence>
<dbReference type="OrthoDB" id="9984778at2759"/>
<evidence type="ECO:0000256" key="12">
    <source>
        <dbReference type="ARBA" id="ARBA00023136"/>
    </source>
</evidence>
<keyword evidence="6 16" id="KW-0812">Transmembrane</keyword>
<dbReference type="GO" id="GO:0061630">
    <property type="term" value="F:ubiquitin protein ligase activity"/>
    <property type="evidence" value="ECO:0007669"/>
    <property type="project" value="UniProtKB-EC"/>
</dbReference>
<dbReference type="AlphaFoldDB" id="A0A9W7H695"/>
<dbReference type="EMBL" id="BSYR01000010">
    <property type="protein sequence ID" value="GMI71767.1"/>
    <property type="molecule type" value="Genomic_DNA"/>
</dbReference>
<accession>A0A9W7H695</accession>
<reference evidence="18" key="1">
    <citation type="submission" date="2023-05" db="EMBL/GenBank/DDBJ databases">
        <title>Genome and transcriptome analyses reveal genes involved in the formation of fine ridges on petal epidermal cells in Hibiscus trionum.</title>
        <authorList>
            <person name="Koshimizu S."/>
            <person name="Masuda S."/>
            <person name="Ishii T."/>
            <person name="Shirasu K."/>
            <person name="Hoshino A."/>
            <person name="Arita M."/>
        </authorList>
    </citation>
    <scope>NUCLEOTIDE SEQUENCE</scope>
    <source>
        <strain evidence="18">Hamamatsu line</strain>
    </source>
</reference>
<keyword evidence="7" id="KW-0479">Metal-binding</keyword>
<dbReference type="CDD" id="cd16461">
    <property type="entry name" value="RING-H2_EL5-like"/>
    <property type="match status" value="1"/>
</dbReference>
<dbReference type="InterPro" id="IPR013083">
    <property type="entry name" value="Znf_RING/FYVE/PHD"/>
</dbReference>
<dbReference type="PROSITE" id="PS50089">
    <property type="entry name" value="ZF_RING_2"/>
    <property type="match status" value="1"/>
</dbReference>
<evidence type="ECO:0000256" key="10">
    <source>
        <dbReference type="ARBA" id="ARBA00022833"/>
    </source>
</evidence>
<comment type="similarity">
    <text evidence="13">Belongs to the RING-type zinc finger family. ATL subfamily.</text>
</comment>
<evidence type="ECO:0000259" key="17">
    <source>
        <dbReference type="PROSITE" id="PS50089"/>
    </source>
</evidence>
<comment type="pathway">
    <text evidence="3">Protein modification; protein ubiquitination.</text>
</comment>
<evidence type="ECO:0000256" key="1">
    <source>
        <dbReference type="ARBA" id="ARBA00000900"/>
    </source>
</evidence>
<dbReference type="InterPro" id="IPR001841">
    <property type="entry name" value="Znf_RING"/>
</dbReference>
<keyword evidence="19" id="KW-1185">Reference proteome</keyword>
<dbReference type="PANTHER" id="PTHR14155">
    <property type="entry name" value="RING FINGER DOMAIN-CONTAINING"/>
    <property type="match status" value="1"/>
</dbReference>
<evidence type="ECO:0000256" key="14">
    <source>
        <dbReference type="PROSITE-ProRule" id="PRU00175"/>
    </source>
</evidence>
<keyword evidence="5" id="KW-0808">Transferase</keyword>
<dbReference type="PANTHER" id="PTHR14155:SF521">
    <property type="entry name" value="RING-H2 FINGER PROTEIN ATL30"/>
    <property type="match status" value="1"/>
</dbReference>
<evidence type="ECO:0000256" key="15">
    <source>
        <dbReference type="SAM" id="MobiDB-lite"/>
    </source>
</evidence>
<comment type="catalytic activity">
    <reaction evidence="1">
        <text>S-ubiquitinyl-[E2 ubiquitin-conjugating enzyme]-L-cysteine + [acceptor protein]-L-lysine = [E2 ubiquitin-conjugating enzyme]-L-cysteine + N(6)-ubiquitinyl-[acceptor protein]-L-lysine.</text>
        <dbReference type="EC" id="2.3.2.27"/>
    </reaction>
</comment>
<evidence type="ECO:0000256" key="11">
    <source>
        <dbReference type="ARBA" id="ARBA00022989"/>
    </source>
</evidence>
<dbReference type="Pfam" id="PF13639">
    <property type="entry name" value="zf-RING_2"/>
    <property type="match status" value="1"/>
</dbReference>
<evidence type="ECO:0000256" key="9">
    <source>
        <dbReference type="ARBA" id="ARBA00022786"/>
    </source>
</evidence>
<dbReference type="EC" id="2.3.2.27" evidence="4"/>
<comment type="caution">
    <text evidence="18">The sequence shown here is derived from an EMBL/GenBank/DDBJ whole genome shotgun (WGS) entry which is preliminary data.</text>
</comment>
<evidence type="ECO:0000256" key="2">
    <source>
        <dbReference type="ARBA" id="ARBA00004167"/>
    </source>
</evidence>
<dbReference type="Proteomes" id="UP001165190">
    <property type="component" value="Unassembled WGS sequence"/>
</dbReference>
<dbReference type="Gene3D" id="3.30.40.10">
    <property type="entry name" value="Zinc/RING finger domain, C3HC4 (zinc finger)"/>
    <property type="match status" value="1"/>
</dbReference>
<evidence type="ECO:0000313" key="18">
    <source>
        <dbReference type="EMBL" id="GMI71767.1"/>
    </source>
</evidence>
<evidence type="ECO:0000256" key="7">
    <source>
        <dbReference type="ARBA" id="ARBA00022723"/>
    </source>
</evidence>
<dbReference type="SMART" id="SM00184">
    <property type="entry name" value="RING"/>
    <property type="match status" value="1"/>
</dbReference>
<gene>
    <name evidence="18" type="ORF">HRI_000846000</name>
</gene>
<keyword evidence="12 16" id="KW-0472">Membrane</keyword>
<feature type="transmembrane region" description="Helical" evidence="16">
    <location>
        <begin position="20"/>
        <end position="42"/>
    </location>
</feature>
<name>A0A9W7H695_HIBTR</name>
<keyword evidence="8 14" id="KW-0863">Zinc-finger</keyword>
<keyword evidence="11 16" id="KW-1133">Transmembrane helix</keyword>
<dbReference type="FunFam" id="3.30.40.10:FF:000187">
    <property type="entry name" value="E3 ubiquitin-protein ligase ATL6"/>
    <property type="match status" value="1"/>
</dbReference>
<feature type="domain" description="RING-type" evidence="17">
    <location>
        <begin position="103"/>
        <end position="145"/>
    </location>
</feature>
<evidence type="ECO:0000256" key="5">
    <source>
        <dbReference type="ARBA" id="ARBA00022679"/>
    </source>
</evidence>
<evidence type="ECO:0000313" key="19">
    <source>
        <dbReference type="Proteomes" id="UP001165190"/>
    </source>
</evidence>
<organism evidence="18 19">
    <name type="scientific">Hibiscus trionum</name>
    <name type="common">Flower of an hour</name>
    <dbReference type="NCBI Taxonomy" id="183268"/>
    <lineage>
        <taxon>Eukaryota</taxon>
        <taxon>Viridiplantae</taxon>
        <taxon>Streptophyta</taxon>
        <taxon>Embryophyta</taxon>
        <taxon>Tracheophyta</taxon>
        <taxon>Spermatophyta</taxon>
        <taxon>Magnoliopsida</taxon>
        <taxon>eudicotyledons</taxon>
        <taxon>Gunneridae</taxon>
        <taxon>Pentapetalae</taxon>
        <taxon>rosids</taxon>
        <taxon>malvids</taxon>
        <taxon>Malvales</taxon>
        <taxon>Malvaceae</taxon>
        <taxon>Malvoideae</taxon>
        <taxon>Hibiscus</taxon>
    </lineage>
</organism>
<evidence type="ECO:0000256" key="8">
    <source>
        <dbReference type="ARBA" id="ARBA00022771"/>
    </source>
</evidence>
<evidence type="ECO:0000256" key="16">
    <source>
        <dbReference type="SAM" id="Phobius"/>
    </source>
</evidence>
<dbReference type="GO" id="GO:0016020">
    <property type="term" value="C:membrane"/>
    <property type="evidence" value="ECO:0007669"/>
    <property type="project" value="UniProtKB-SubCell"/>
</dbReference>
<keyword evidence="9" id="KW-0833">Ubl conjugation pathway</keyword>
<keyword evidence="10" id="KW-0862">Zinc</keyword>
<protein>
    <recommendedName>
        <fullName evidence="4">RING-type E3 ubiquitin transferase</fullName>
        <ecNumber evidence="4">2.3.2.27</ecNumber>
    </recommendedName>
</protein>
<evidence type="ECO:0000256" key="4">
    <source>
        <dbReference type="ARBA" id="ARBA00012483"/>
    </source>
</evidence>
<evidence type="ECO:0000256" key="13">
    <source>
        <dbReference type="ARBA" id="ARBA00024209"/>
    </source>
</evidence>
<dbReference type="GO" id="GO:0008270">
    <property type="term" value="F:zinc ion binding"/>
    <property type="evidence" value="ECO:0007669"/>
    <property type="project" value="UniProtKB-KW"/>
</dbReference>
<dbReference type="SUPFAM" id="SSF57850">
    <property type="entry name" value="RING/U-box"/>
    <property type="match status" value="1"/>
</dbReference>
<evidence type="ECO:0000256" key="3">
    <source>
        <dbReference type="ARBA" id="ARBA00004906"/>
    </source>
</evidence>
<dbReference type="InterPro" id="IPR053238">
    <property type="entry name" value="RING-H2_zinc_finger"/>
</dbReference>
<sequence length="279" mass="31808">MSTYVADDPPSSSPSYNPPIPVIITVIFLLSFLFGFFAIHFCKCILEIIAPSRPTVEVIPADSVPAEDANKSNGLDPELVQSFPTFYFSNVKEFRREKYGLECAICLGEFEDDDLLRLLPICCHVFHKQCVDLWLESNKTCPVCRRELDVPRKSFENSPVLLHTNSMHEIGSSNQYRSPLRHNAVCIDIKEESDEAEAESSSSNTKKKHNPEREGIERHFRWNSTGHSIGRVREEEDSRYRLRLVEHVRIRIVRGHKAAISCISFGAFNYTNAESVEET</sequence>
<proteinExistence type="inferred from homology"/>
<feature type="region of interest" description="Disordered" evidence="15">
    <location>
        <begin position="193"/>
        <end position="215"/>
    </location>
</feature>